<keyword evidence="2" id="KW-1185">Reference proteome</keyword>
<evidence type="ECO:0008006" key="3">
    <source>
        <dbReference type="Google" id="ProtNLM"/>
    </source>
</evidence>
<dbReference type="OrthoDB" id="163862at2"/>
<accession>A0A1H1N768</accession>
<name>A0A1H1N768_9ACTN</name>
<dbReference type="Proteomes" id="UP000199103">
    <property type="component" value="Chromosome I"/>
</dbReference>
<dbReference type="EMBL" id="LT629772">
    <property type="protein sequence ID" value="SDR94728.1"/>
    <property type="molecule type" value="Genomic_DNA"/>
</dbReference>
<dbReference type="STRING" id="630515.SAMN04489812_0404"/>
<protein>
    <recommendedName>
        <fullName evidence="3">Metallothionein</fullName>
    </recommendedName>
</protein>
<dbReference type="RefSeq" id="WP_091519076.1">
    <property type="nucleotide sequence ID" value="NZ_LT629772.1"/>
</dbReference>
<proteinExistence type="predicted"/>
<sequence>MTRCDTCGNDYVGGFQLVTSTGETYSFDSFECAITKVAPHCAHCGCRILGHGIEGQNTLYCCAHCARLAGAGEAVDNLMHDQLG</sequence>
<gene>
    <name evidence="1" type="ORF">SAMN04489812_0404</name>
</gene>
<evidence type="ECO:0000313" key="2">
    <source>
        <dbReference type="Proteomes" id="UP000199103"/>
    </source>
</evidence>
<reference evidence="1 2" key="1">
    <citation type="submission" date="2016-10" db="EMBL/GenBank/DDBJ databases">
        <authorList>
            <person name="de Groot N.N."/>
        </authorList>
    </citation>
    <scope>NUCLEOTIDE SEQUENCE [LARGE SCALE GENOMIC DNA]</scope>
    <source>
        <strain evidence="1 2">DSM 21800</strain>
    </source>
</reference>
<dbReference type="AlphaFoldDB" id="A0A1H1N768"/>
<evidence type="ECO:0000313" key="1">
    <source>
        <dbReference type="EMBL" id="SDR94728.1"/>
    </source>
</evidence>
<organism evidence="1 2">
    <name type="scientific">Microlunatus soli</name>
    <dbReference type="NCBI Taxonomy" id="630515"/>
    <lineage>
        <taxon>Bacteria</taxon>
        <taxon>Bacillati</taxon>
        <taxon>Actinomycetota</taxon>
        <taxon>Actinomycetes</taxon>
        <taxon>Propionibacteriales</taxon>
        <taxon>Propionibacteriaceae</taxon>
        <taxon>Microlunatus</taxon>
    </lineage>
</organism>